<reference evidence="3" key="1">
    <citation type="journal article" date="2020" name="Mol. Plant Microbe">
        <title>Rhizobial microsymbionts of the narrowly endemic Oxytropis species growing in Kamchatka are characterized by significant genetic diversity and possess a set of genes that are associated with T3SS and T6SS secretion systems and can affect the development of symbiosis.</title>
        <authorList>
            <person name="Safronova V."/>
            <person name="Guro P."/>
            <person name="Sazanova A."/>
            <person name="Kuznetsova I."/>
            <person name="Belimov A."/>
            <person name="Yakubov V."/>
            <person name="Chirak E."/>
            <person name="Afonin A."/>
            <person name="Gogolev Y."/>
            <person name="Andronov E."/>
            <person name="Tikhonovich I."/>
        </authorList>
    </citation>
    <scope>NUCLEOTIDE SEQUENCE [LARGE SCALE GENOMIC DNA]</scope>
    <source>
        <strain evidence="3">583</strain>
        <plasmid evidence="3">p_2</plasmid>
    </source>
</reference>
<proteinExistence type="predicted"/>
<sequence length="115" mass="12872">MVRNLRLSSLIPAGLVVEAIAENEGVIVITARSGTPARPCPLCRRVSSRVHSRYVRRVSDLPCSGTKVELRLVARRFVCDAPLCHRRIFAERFDDSVVTERSRRTSLLAVVRKCA</sequence>
<protein>
    <submittedName>
        <fullName evidence="2">Transposase family protein</fullName>
    </submittedName>
</protein>
<evidence type="ECO:0000313" key="3">
    <source>
        <dbReference type="Proteomes" id="UP000515465"/>
    </source>
</evidence>
<dbReference type="InterPro" id="IPR029261">
    <property type="entry name" value="Transposase_Znf"/>
</dbReference>
<evidence type="ECO:0000259" key="1">
    <source>
        <dbReference type="Pfam" id="PF14690"/>
    </source>
</evidence>
<dbReference type="AlphaFoldDB" id="A0A7G6T4D8"/>
<feature type="domain" description="Transposase IS204/IS1001/IS1096/IS1165 zinc-finger" evidence="1">
    <location>
        <begin position="38"/>
        <end position="81"/>
    </location>
</feature>
<geneLocation type="plasmid" evidence="2 3">
    <name>p_2</name>
</geneLocation>
<name>A0A7G6T4D8_9HYPH</name>
<dbReference type="Pfam" id="PF14690">
    <property type="entry name" value="Zn_ribbon_ISL3"/>
    <property type="match status" value="1"/>
</dbReference>
<accession>A0A7G6T4D8</accession>
<organism evidence="2 3">
    <name type="scientific">Mesorhizobium huakuii</name>
    <dbReference type="NCBI Taxonomy" id="28104"/>
    <lineage>
        <taxon>Bacteria</taxon>
        <taxon>Pseudomonadati</taxon>
        <taxon>Pseudomonadota</taxon>
        <taxon>Alphaproteobacteria</taxon>
        <taxon>Hyphomicrobiales</taxon>
        <taxon>Phyllobacteriaceae</taxon>
        <taxon>Mesorhizobium</taxon>
    </lineage>
</organism>
<evidence type="ECO:0000313" key="2">
    <source>
        <dbReference type="EMBL" id="QND61620.1"/>
    </source>
</evidence>
<gene>
    <name evidence="2" type="ORF">HB778_35650</name>
</gene>
<keyword evidence="2" id="KW-0614">Plasmid</keyword>
<dbReference type="RefSeq" id="WP_183465347.1">
    <property type="nucleotide sequence ID" value="NZ_CP050297.1"/>
</dbReference>
<dbReference type="Proteomes" id="UP000515465">
    <property type="component" value="Plasmid p_2"/>
</dbReference>
<dbReference type="EMBL" id="CP050297">
    <property type="protein sequence ID" value="QND61620.1"/>
    <property type="molecule type" value="Genomic_DNA"/>
</dbReference>